<dbReference type="OrthoDB" id="9809920at2"/>
<comment type="pathway">
    <text evidence="1">Metabolic intermediate biosynthesis; chorismate biosynthesis; chorismate from D-erythrose 4-phosphate and phosphoenolpyruvate: step 6/7.</text>
</comment>
<evidence type="ECO:0000256" key="6">
    <source>
        <dbReference type="ARBA" id="ARBA00023141"/>
    </source>
</evidence>
<dbReference type="RefSeq" id="WP_090082723.1">
    <property type="nucleotide sequence ID" value="NZ_FOQT01000005.1"/>
</dbReference>
<evidence type="ECO:0000256" key="7">
    <source>
        <dbReference type="ARBA" id="ARBA00030046"/>
    </source>
</evidence>
<dbReference type="GO" id="GO:0008652">
    <property type="term" value="P:amino acid biosynthetic process"/>
    <property type="evidence" value="ECO:0007669"/>
    <property type="project" value="UniProtKB-KW"/>
</dbReference>
<dbReference type="InterPro" id="IPR006264">
    <property type="entry name" value="EPSP_synthase"/>
</dbReference>
<gene>
    <name evidence="10" type="ORF">SAMN05443292_2992</name>
</gene>
<evidence type="ECO:0000256" key="8">
    <source>
        <dbReference type="ARBA" id="ARBA00044633"/>
    </source>
</evidence>
<dbReference type="UniPathway" id="UPA00053">
    <property type="reaction ID" value="UER00089"/>
</dbReference>
<organism evidence="10 11">
    <name type="scientific">Halpernia frigidisoli</name>
    <dbReference type="NCBI Taxonomy" id="1125876"/>
    <lineage>
        <taxon>Bacteria</taxon>
        <taxon>Pseudomonadati</taxon>
        <taxon>Bacteroidota</taxon>
        <taxon>Flavobacteriia</taxon>
        <taxon>Flavobacteriales</taxon>
        <taxon>Weeksellaceae</taxon>
        <taxon>Chryseobacterium group</taxon>
        <taxon>Halpernia</taxon>
    </lineage>
</organism>
<protein>
    <recommendedName>
        <fullName evidence="3">3-phosphoshikimate 1-carboxyvinyltransferase</fullName>
        <ecNumber evidence="3">2.5.1.19</ecNumber>
    </recommendedName>
    <alternativeName>
        <fullName evidence="7">5-enolpyruvylshikimate-3-phosphate synthase</fullName>
    </alternativeName>
</protein>
<accession>A0A1I3J8W1</accession>
<dbReference type="EC" id="2.5.1.19" evidence="3"/>
<keyword evidence="5 10" id="KW-0808">Transferase</keyword>
<evidence type="ECO:0000313" key="11">
    <source>
        <dbReference type="Proteomes" id="UP000198931"/>
    </source>
</evidence>
<keyword evidence="4" id="KW-0028">Amino-acid biosynthesis</keyword>
<evidence type="ECO:0000256" key="2">
    <source>
        <dbReference type="ARBA" id="ARBA00009948"/>
    </source>
</evidence>
<dbReference type="Proteomes" id="UP000198931">
    <property type="component" value="Unassembled WGS sequence"/>
</dbReference>
<dbReference type="GO" id="GO:0009073">
    <property type="term" value="P:aromatic amino acid family biosynthetic process"/>
    <property type="evidence" value="ECO:0007669"/>
    <property type="project" value="UniProtKB-KW"/>
</dbReference>
<name>A0A1I3J8W1_9FLAO</name>
<dbReference type="STRING" id="1125876.SAMN05443292_2992"/>
<evidence type="ECO:0000256" key="5">
    <source>
        <dbReference type="ARBA" id="ARBA00022679"/>
    </source>
</evidence>
<dbReference type="PANTHER" id="PTHR21090">
    <property type="entry name" value="AROM/DEHYDROQUINATE SYNTHASE"/>
    <property type="match status" value="1"/>
</dbReference>
<keyword evidence="11" id="KW-1185">Reference proteome</keyword>
<dbReference type="GO" id="GO:0003866">
    <property type="term" value="F:3-phosphoshikimate 1-carboxyvinyltransferase activity"/>
    <property type="evidence" value="ECO:0007669"/>
    <property type="project" value="UniProtKB-EC"/>
</dbReference>
<proteinExistence type="inferred from homology"/>
<reference evidence="10 11" key="1">
    <citation type="submission" date="2016-10" db="EMBL/GenBank/DDBJ databases">
        <authorList>
            <person name="de Groot N.N."/>
        </authorList>
    </citation>
    <scope>NUCLEOTIDE SEQUENCE [LARGE SCALE GENOMIC DNA]</scope>
    <source>
        <strain evidence="10 11">DSM 26000</strain>
    </source>
</reference>
<dbReference type="InterPro" id="IPR013792">
    <property type="entry name" value="RNA3'P_cycl/enolpyr_Trfase_a/b"/>
</dbReference>
<sequence>MLTLQKRILKENKTIKISGSKSISNRLLILNHIFLHFKIHNLSNSQDTQLLQKALESDSETIDIHHAGTAMRFLTSYLAIKEGKTTVLTGSDRMKQRPIKDLVSALRSLGAEIEYLENEGFPPLQITGKKIVKNSVSISANVSSQFITSLMLIGAKLENGIRINLEGEITSRPYLEMTRKILKELGIECQISDQLITVKPLSTKEHFISNERFTVESDWSSASYFYSLAAIGKRIINLQNFKSTSIQGDSVLQTIYCKYFGINTICESGEHLISLMPIYYFPHPKEINLNLNDAPDIAQTICVTATALKIPFHLTGLATLKVKETDRLEALKNELLKIGCRTEITDTEIKSVEFFETTENISIKTYNDHRMAMSFAPFALVKSITIENPEVVEKSYTQFWEDFDAITDTN</sequence>
<keyword evidence="6" id="KW-0057">Aromatic amino acid biosynthesis</keyword>
<dbReference type="Pfam" id="PF00275">
    <property type="entry name" value="EPSP_synthase"/>
    <property type="match status" value="1"/>
</dbReference>
<dbReference type="InterPro" id="IPR023193">
    <property type="entry name" value="EPSP_synthase_CS"/>
</dbReference>
<dbReference type="AlphaFoldDB" id="A0A1I3J8W1"/>
<evidence type="ECO:0000256" key="1">
    <source>
        <dbReference type="ARBA" id="ARBA00004811"/>
    </source>
</evidence>
<evidence type="ECO:0000259" key="9">
    <source>
        <dbReference type="Pfam" id="PF00275"/>
    </source>
</evidence>
<dbReference type="InterPro" id="IPR001986">
    <property type="entry name" value="Enolpyruvate_Tfrase_dom"/>
</dbReference>
<dbReference type="InterPro" id="IPR036968">
    <property type="entry name" value="Enolpyruvate_Tfrase_sf"/>
</dbReference>
<dbReference type="PANTHER" id="PTHR21090:SF5">
    <property type="entry name" value="PENTAFUNCTIONAL AROM POLYPEPTIDE"/>
    <property type="match status" value="1"/>
</dbReference>
<dbReference type="PIRSF" id="PIRSF000505">
    <property type="entry name" value="EPSPS"/>
    <property type="match status" value="1"/>
</dbReference>
<dbReference type="Gene3D" id="3.65.10.10">
    <property type="entry name" value="Enolpyruvate transferase domain"/>
    <property type="match status" value="3"/>
</dbReference>
<comment type="catalytic activity">
    <reaction evidence="8">
        <text>3-phosphoshikimate + phosphoenolpyruvate = 5-O-(1-carboxyvinyl)-3-phosphoshikimate + phosphate</text>
        <dbReference type="Rhea" id="RHEA:21256"/>
        <dbReference type="ChEBI" id="CHEBI:43474"/>
        <dbReference type="ChEBI" id="CHEBI:57701"/>
        <dbReference type="ChEBI" id="CHEBI:58702"/>
        <dbReference type="ChEBI" id="CHEBI:145989"/>
        <dbReference type="EC" id="2.5.1.19"/>
    </reaction>
    <physiologicalReaction direction="left-to-right" evidence="8">
        <dbReference type="Rhea" id="RHEA:21257"/>
    </physiologicalReaction>
</comment>
<comment type="similarity">
    <text evidence="2">Belongs to the EPSP synthase family.</text>
</comment>
<evidence type="ECO:0000256" key="3">
    <source>
        <dbReference type="ARBA" id="ARBA00012450"/>
    </source>
</evidence>
<evidence type="ECO:0000313" key="10">
    <source>
        <dbReference type="EMBL" id="SFI56649.1"/>
    </source>
</evidence>
<dbReference type="EMBL" id="FOQT01000005">
    <property type="protein sequence ID" value="SFI56649.1"/>
    <property type="molecule type" value="Genomic_DNA"/>
</dbReference>
<dbReference type="PROSITE" id="PS00885">
    <property type="entry name" value="EPSP_SYNTHASE_2"/>
    <property type="match status" value="1"/>
</dbReference>
<dbReference type="SUPFAM" id="SSF55205">
    <property type="entry name" value="EPT/RTPC-like"/>
    <property type="match status" value="1"/>
</dbReference>
<evidence type="ECO:0000256" key="4">
    <source>
        <dbReference type="ARBA" id="ARBA00022605"/>
    </source>
</evidence>
<feature type="domain" description="Enolpyruvate transferase" evidence="9">
    <location>
        <begin position="55"/>
        <end position="402"/>
    </location>
</feature>
<dbReference type="GO" id="GO:0009423">
    <property type="term" value="P:chorismate biosynthetic process"/>
    <property type="evidence" value="ECO:0007669"/>
    <property type="project" value="UniProtKB-UniPathway"/>
</dbReference>